<evidence type="ECO:0000256" key="3">
    <source>
        <dbReference type="ARBA" id="ARBA00022563"/>
    </source>
</evidence>
<keyword evidence="4" id="KW-0521">NADP</keyword>
<dbReference type="SUPFAM" id="SSF53597">
    <property type="entry name" value="Dihydrofolate reductase-like"/>
    <property type="match status" value="1"/>
</dbReference>
<evidence type="ECO:0000256" key="6">
    <source>
        <dbReference type="RuleBase" id="RU004474"/>
    </source>
</evidence>
<dbReference type="Pfam" id="PF00186">
    <property type="entry name" value="DHFR_1"/>
    <property type="match status" value="1"/>
</dbReference>
<dbReference type="PIRSF" id="PIRSF000194">
    <property type="entry name" value="DHFR"/>
    <property type="match status" value="1"/>
</dbReference>
<organism evidence="8">
    <name type="scientific">Burkholderia phage vB_BgluM-SURPRISE13</name>
    <dbReference type="NCBI Taxonomy" id="3159457"/>
    <lineage>
        <taxon>Viruses</taxon>
    </lineage>
</organism>
<evidence type="ECO:0000256" key="2">
    <source>
        <dbReference type="ARBA" id="ARBA00012856"/>
    </source>
</evidence>
<sequence length="174" mass="19368">MKLILIAAEAANKVIGNDGKMPWHIPEDLQMFKDATVGSAVIMGRKTWESIGSKALPARTNVVVSKTLGPLDHAHSVRSFKTAVKSLIAAEYETAFVIGGETLYRAAMPWASRIILTKLYKSYEGDAHFPDINPLEWVEFSKNDYIHASQPFTVHRYAAVNQPDVAKWVDLIKD</sequence>
<dbReference type="GO" id="GO:0046654">
    <property type="term" value="P:tetrahydrofolate biosynthetic process"/>
    <property type="evidence" value="ECO:0007669"/>
    <property type="project" value="InterPro"/>
</dbReference>
<dbReference type="EC" id="1.5.1.3" evidence="2"/>
<evidence type="ECO:0000256" key="5">
    <source>
        <dbReference type="ARBA" id="ARBA00023002"/>
    </source>
</evidence>
<proteinExistence type="inferred from homology"/>
<evidence type="ECO:0000313" key="8">
    <source>
        <dbReference type="EMBL" id="XBS47673.1"/>
    </source>
</evidence>
<name>A0AAU7PFS2_9VIRU</name>
<dbReference type="InterPro" id="IPR017925">
    <property type="entry name" value="DHFR_CS"/>
</dbReference>
<dbReference type="GO" id="GO:0046452">
    <property type="term" value="P:dihydrofolate metabolic process"/>
    <property type="evidence" value="ECO:0007669"/>
    <property type="project" value="TreeGrafter"/>
</dbReference>
<dbReference type="GO" id="GO:0050661">
    <property type="term" value="F:NADP binding"/>
    <property type="evidence" value="ECO:0007669"/>
    <property type="project" value="InterPro"/>
</dbReference>
<protein>
    <recommendedName>
        <fullName evidence="2">dihydrofolate reductase</fullName>
        <ecNumber evidence="2">1.5.1.3</ecNumber>
    </recommendedName>
</protein>
<dbReference type="InterPro" id="IPR001796">
    <property type="entry name" value="DHFR_dom"/>
</dbReference>
<comment type="similarity">
    <text evidence="6">Belongs to the dihydrofolate reductase family.</text>
</comment>
<evidence type="ECO:0000259" key="7">
    <source>
        <dbReference type="PROSITE" id="PS51330"/>
    </source>
</evidence>
<keyword evidence="5" id="KW-0560">Oxidoreductase</keyword>
<dbReference type="InterPro" id="IPR012259">
    <property type="entry name" value="DHFR"/>
</dbReference>
<accession>A0AAU7PFS2</accession>
<dbReference type="EMBL" id="PP856017">
    <property type="protein sequence ID" value="XBS47673.1"/>
    <property type="molecule type" value="Genomic_DNA"/>
</dbReference>
<dbReference type="GO" id="GO:0006730">
    <property type="term" value="P:one-carbon metabolic process"/>
    <property type="evidence" value="ECO:0007669"/>
    <property type="project" value="UniProtKB-KW"/>
</dbReference>
<dbReference type="PRINTS" id="PR00070">
    <property type="entry name" value="DHFR"/>
</dbReference>
<keyword evidence="3" id="KW-0554">One-carbon metabolism</keyword>
<feature type="domain" description="DHFR" evidence="7">
    <location>
        <begin position="2"/>
        <end position="174"/>
    </location>
</feature>
<dbReference type="GO" id="GO:0046655">
    <property type="term" value="P:folic acid metabolic process"/>
    <property type="evidence" value="ECO:0007669"/>
    <property type="project" value="TreeGrafter"/>
</dbReference>
<dbReference type="PANTHER" id="PTHR48069">
    <property type="entry name" value="DIHYDROFOLATE REDUCTASE"/>
    <property type="match status" value="1"/>
</dbReference>
<dbReference type="PROSITE" id="PS00075">
    <property type="entry name" value="DHFR_1"/>
    <property type="match status" value="1"/>
</dbReference>
<dbReference type="CDD" id="cd00209">
    <property type="entry name" value="DHFR"/>
    <property type="match status" value="1"/>
</dbReference>
<gene>
    <name evidence="8" type="ORF">SURPRISE13_077</name>
</gene>
<dbReference type="PROSITE" id="PS51330">
    <property type="entry name" value="DHFR_2"/>
    <property type="match status" value="1"/>
</dbReference>
<dbReference type="InterPro" id="IPR024072">
    <property type="entry name" value="DHFR-like_dom_sf"/>
</dbReference>
<evidence type="ECO:0000256" key="4">
    <source>
        <dbReference type="ARBA" id="ARBA00022857"/>
    </source>
</evidence>
<dbReference type="GO" id="GO:0004146">
    <property type="term" value="F:dihydrofolate reductase activity"/>
    <property type="evidence" value="ECO:0007669"/>
    <property type="project" value="UniProtKB-EC"/>
</dbReference>
<reference evidence="8" key="1">
    <citation type="submission" date="2024-05" db="EMBL/GenBank/DDBJ databases">
        <title>Isolation and characterization of the novel Burkholderia jumbo bacteriophage Surprise13.</title>
        <authorList>
            <person name="Supina B.S.I."/>
            <person name="Dennis J."/>
        </authorList>
    </citation>
    <scope>NUCLEOTIDE SEQUENCE</scope>
</reference>
<dbReference type="Gene3D" id="3.40.430.10">
    <property type="entry name" value="Dihydrofolate Reductase, subunit A"/>
    <property type="match status" value="1"/>
</dbReference>
<dbReference type="PANTHER" id="PTHR48069:SF3">
    <property type="entry name" value="DIHYDROFOLATE REDUCTASE"/>
    <property type="match status" value="1"/>
</dbReference>
<comment type="pathway">
    <text evidence="1">Cofactor biosynthesis; tetrahydrofolate biosynthesis; 5,6,7,8-tetrahydrofolate from 7,8-dihydrofolate: step 1/1.</text>
</comment>
<evidence type="ECO:0000256" key="1">
    <source>
        <dbReference type="ARBA" id="ARBA00004903"/>
    </source>
</evidence>